<evidence type="ECO:0000313" key="6">
    <source>
        <dbReference type="EMBL" id="MCP9762925.1"/>
    </source>
</evidence>
<evidence type="ECO:0000256" key="3">
    <source>
        <dbReference type="HAMAP-Rule" id="MF_02071"/>
    </source>
</evidence>
<comment type="similarity">
    <text evidence="3 4">Belongs to the RlpA family.</text>
</comment>
<name>A0AAE3KWI6_9BACT</name>
<dbReference type="EC" id="4.2.2.-" evidence="3"/>
<dbReference type="AlphaFoldDB" id="A0AAE3KWI6"/>
<evidence type="ECO:0000313" key="7">
    <source>
        <dbReference type="Proteomes" id="UP001204144"/>
    </source>
</evidence>
<dbReference type="Gene3D" id="2.40.40.10">
    <property type="entry name" value="RlpA-like domain"/>
    <property type="match status" value="1"/>
</dbReference>
<dbReference type="PANTHER" id="PTHR34183:SF1">
    <property type="entry name" value="ENDOLYTIC PEPTIDOGLYCAN TRANSGLYCOSYLASE RLPA"/>
    <property type="match status" value="1"/>
</dbReference>
<comment type="function">
    <text evidence="3">Lytic transglycosylase with a strong preference for naked glycan strands that lack stem peptides.</text>
</comment>
<gene>
    <name evidence="3" type="primary">rlpA</name>
    <name evidence="6" type="ORF">EGI31_08150</name>
</gene>
<evidence type="ECO:0000256" key="4">
    <source>
        <dbReference type="RuleBase" id="RU003495"/>
    </source>
</evidence>
<dbReference type="NCBIfam" id="TIGR00413">
    <property type="entry name" value="rlpA"/>
    <property type="match status" value="1"/>
</dbReference>
<dbReference type="GO" id="GO:0000270">
    <property type="term" value="P:peptidoglycan metabolic process"/>
    <property type="evidence" value="ECO:0007669"/>
    <property type="project" value="UniProtKB-UniRule"/>
</dbReference>
<dbReference type="EMBL" id="RJUF01000017">
    <property type="protein sequence ID" value="MCP9762925.1"/>
    <property type="molecule type" value="Genomic_DNA"/>
</dbReference>
<keyword evidence="1 3" id="KW-0456">Lyase</keyword>
<dbReference type="CDD" id="cd22268">
    <property type="entry name" value="DPBB_RlpA-like"/>
    <property type="match status" value="1"/>
</dbReference>
<keyword evidence="7" id="KW-1185">Reference proteome</keyword>
<keyword evidence="2 3" id="KW-0961">Cell wall biogenesis/degradation</keyword>
<evidence type="ECO:0000259" key="5">
    <source>
        <dbReference type="Pfam" id="PF03330"/>
    </source>
</evidence>
<dbReference type="InterPro" id="IPR036908">
    <property type="entry name" value="RlpA-like_sf"/>
</dbReference>
<evidence type="ECO:0000256" key="2">
    <source>
        <dbReference type="ARBA" id="ARBA00023316"/>
    </source>
</evidence>
<dbReference type="GO" id="GO:0008932">
    <property type="term" value="F:lytic endotransglycosylase activity"/>
    <property type="evidence" value="ECO:0007669"/>
    <property type="project" value="UniProtKB-UniRule"/>
</dbReference>
<dbReference type="GO" id="GO:0071555">
    <property type="term" value="P:cell wall organization"/>
    <property type="evidence" value="ECO:0007669"/>
    <property type="project" value="UniProtKB-KW"/>
</dbReference>
<dbReference type="InterPro" id="IPR012997">
    <property type="entry name" value="RplA"/>
</dbReference>
<dbReference type="InterPro" id="IPR009009">
    <property type="entry name" value="RlpA-like_DPBB"/>
</dbReference>
<sequence>MNFTKTLFIILFSALGFVPSFSQGLEYKKSFEGLASFYGKEFNGKTTANGDVFSNRYYTCAHRTLPFGTLIEIENPRNGRKVIVKVNDRGPFVGERVIDLSREAARKLGLIHHGVSDIKARILKKRKGFDVNTGSMATKSKWPEPTTSRSFHEMLFLNSARKNLVMKI</sequence>
<dbReference type="Proteomes" id="UP001204144">
    <property type="component" value="Unassembled WGS sequence"/>
</dbReference>
<dbReference type="RefSeq" id="WP_255036703.1">
    <property type="nucleotide sequence ID" value="NZ_RJUF01000017.1"/>
</dbReference>
<dbReference type="Pfam" id="PF03330">
    <property type="entry name" value="DPBB_1"/>
    <property type="match status" value="1"/>
</dbReference>
<dbReference type="HAMAP" id="MF_02071">
    <property type="entry name" value="RlpA"/>
    <property type="match status" value="1"/>
</dbReference>
<organism evidence="6 7">
    <name type="scientific">Lacihabitans soyangensis</name>
    <dbReference type="NCBI Taxonomy" id="869394"/>
    <lineage>
        <taxon>Bacteria</taxon>
        <taxon>Pseudomonadati</taxon>
        <taxon>Bacteroidota</taxon>
        <taxon>Cytophagia</taxon>
        <taxon>Cytophagales</taxon>
        <taxon>Leadbetterellaceae</taxon>
        <taxon>Lacihabitans</taxon>
    </lineage>
</organism>
<feature type="domain" description="RlpA-like protein double-psi beta-barrel" evidence="5">
    <location>
        <begin position="32"/>
        <end position="119"/>
    </location>
</feature>
<reference evidence="6 7" key="1">
    <citation type="submission" date="2018-11" db="EMBL/GenBank/DDBJ databases">
        <title>Novel bacteria species description.</title>
        <authorList>
            <person name="Han J.-H."/>
        </authorList>
    </citation>
    <scope>NUCLEOTIDE SEQUENCE [LARGE SCALE GENOMIC DNA]</scope>
    <source>
        <strain evidence="6 7">KCTC23259</strain>
    </source>
</reference>
<dbReference type="InterPro" id="IPR034718">
    <property type="entry name" value="RlpA"/>
</dbReference>
<dbReference type="PANTHER" id="PTHR34183">
    <property type="entry name" value="ENDOLYTIC PEPTIDOGLYCAN TRANSGLYCOSYLASE RLPA"/>
    <property type="match status" value="1"/>
</dbReference>
<comment type="caution">
    <text evidence="6">The sequence shown here is derived from an EMBL/GenBank/DDBJ whole genome shotgun (WGS) entry which is preliminary data.</text>
</comment>
<accession>A0AAE3KWI6</accession>
<protein>
    <recommendedName>
        <fullName evidence="3">Probable endolytic peptidoglycan transglycosylase RlpA</fullName>
        <ecNumber evidence="3">4.2.2.-</ecNumber>
    </recommendedName>
</protein>
<proteinExistence type="inferred from homology"/>
<dbReference type="SUPFAM" id="SSF50685">
    <property type="entry name" value="Barwin-like endoglucanases"/>
    <property type="match status" value="1"/>
</dbReference>
<evidence type="ECO:0000256" key="1">
    <source>
        <dbReference type="ARBA" id="ARBA00023239"/>
    </source>
</evidence>